<name>A0ABU4GK50_9CLOT</name>
<sequence>MAKGKSGKYNNSKEIKLTSLEKVMDSRKQLVESILRNLKKDNRLLPPNWNKSAMRPQNPVSNVYYRGGNRFRLMNAAIENEYKDPRWCTYIQAKENGWQVQKGAKGVLCEKWILSKEVEEVDSDGKTLFDVNGVPKKKMVQLDRPMVNYFIVFNGENINNIPKLELPSLTRDESYRLAEDFIQSSKCPIHEVAQDSAFYDPIHDKIVLPLKESFHTTKDFLGVTLHEMSHSTGHADRLNRPMMNMFGTPDYAREELNAEIGTIFTKCDLEIEFEEIGYIEERHRQYIKSWISMFEDDPNEFYRACANADKISHYLIKNYEQHQELQQTAEQIQDTASPDYIKNLMAELKSNNFPCSQVILSNIQKLNEVTGYKHQLREIHSKFHNIDSLPHPEKVIIQELGRELQQQEAIRQRLTSLNPIIPELS</sequence>
<dbReference type="InterPro" id="IPR041459">
    <property type="entry name" value="MPTase-PolyVal"/>
</dbReference>
<accession>A0ABU4GK50</accession>
<evidence type="ECO:0000259" key="1">
    <source>
        <dbReference type="Pfam" id="PF08401"/>
    </source>
</evidence>
<dbReference type="Proteomes" id="UP001276854">
    <property type="component" value="Unassembled WGS sequence"/>
</dbReference>
<organism evidence="3 4">
    <name type="scientific">Clostridium boliviensis</name>
    <dbReference type="NCBI Taxonomy" id="318465"/>
    <lineage>
        <taxon>Bacteria</taxon>
        <taxon>Bacillati</taxon>
        <taxon>Bacillota</taxon>
        <taxon>Clostridia</taxon>
        <taxon>Eubacteriales</taxon>
        <taxon>Clostridiaceae</taxon>
        <taxon>Clostridium</taxon>
    </lineage>
</organism>
<evidence type="ECO:0000259" key="2">
    <source>
        <dbReference type="Pfam" id="PF18818"/>
    </source>
</evidence>
<feature type="domain" description="N-terminal" evidence="1">
    <location>
        <begin position="25"/>
        <end position="153"/>
    </location>
</feature>
<keyword evidence="4" id="KW-1185">Reference proteome</keyword>
<dbReference type="EMBL" id="JAWONS010000165">
    <property type="protein sequence ID" value="MDW2797995.1"/>
    <property type="molecule type" value="Genomic_DNA"/>
</dbReference>
<evidence type="ECO:0000313" key="3">
    <source>
        <dbReference type="EMBL" id="MDW2797995.1"/>
    </source>
</evidence>
<reference evidence="3 4" key="1">
    <citation type="submission" date="2023-10" db="EMBL/GenBank/DDBJ databases">
        <title>A novel Glycoside Hydrolase 43-Like Enzyme from Clostrdium boliviensis is an Endo-xylanase, and a Candidate for Xylooligosaccharides Production from Different Xylan Substrates.</title>
        <authorList>
            <person name="Alvarez M.T."/>
            <person name="Rocabado-Villegas L.R."/>
            <person name="Salas-Veizaga D.M."/>
            <person name="Linares-Pasten J.A."/>
            <person name="Gudmundsdottir E.E."/>
            <person name="Hreggvidsson G.O."/>
            <person name="Adlercreutz P."/>
            <person name="Nordberg Karlsson E."/>
        </authorList>
    </citation>
    <scope>NUCLEOTIDE SEQUENCE [LARGE SCALE GENOMIC DNA]</scope>
    <source>
        <strain evidence="3 4">E-1</strain>
    </source>
</reference>
<dbReference type="RefSeq" id="WP_318064237.1">
    <property type="nucleotide sequence ID" value="NZ_JAWONS010000165.1"/>
</dbReference>
<dbReference type="Pfam" id="PF18818">
    <property type="entry name" value="MPTase-PolyVal"/>
    <property type="match status" value="1"/>
</dbReference>
<evidence type="ECO:0000313" key="4">
    <source>
        <dbReference type="Proteomes" id="UP001276854"/>
    </source>
</evidence>
<protein>
    <submittedName>
        <fullName evidence="3">Zincin-like metallopeptidase domain-containing protein</fullName>
    </submittedName>
</protein>
<feature type="domain" description="Polyvalent protein metallopeptidase" evidence="2">
    <location>
        <begin position="178"/>
        <end position="306"/>
    </location>
</feature>
<dbReference type="Pfam" id="PF08401">
    <property type="entry name" value="ArdcN"/>
    <property type="match status" value="1"/>
</dbReference>
<proteinExistence type="predicted"/>
<gene>
    <name evidence="3" type="ORF">RZO55_10450</name>
</gene>
<dbReference type="InterPro" id="IPR013610">
    <property type="entry name" value="ArdC_N"/>
</dbReference>
<comment type="caution">
    <text evidence="3">The sequence shown here is derived from an EMBL/GenBank/DDBJ whole genome shotgun (WGS) entry which is preliminary data.</text>
</comment>